<name>A0A3A4NF60_ABYX5</name>
<dbReference type="PANTHER" id="PTHR46211:SF14">
    <property type="entry name" value="GLYCEROPHOSPHODIESTER PHOSPHODIESTERASE"/>
    <property type="match status" value="1"/>
</dbReference>
<comment type="caution">
    <text evidence="2">The sequence shown here is derived from an EMBL/GenBank/DDBJ whole genome shotgun (WGS) entry which is preliminary data.</text>
</comment>
<dbReference type="EMBL" id="QZKU01000107">
    <property type="protein sequence ID" value="RJP17972.1"/>
    <property type="molecule type" value="Genomic_DNA"/>
</dbReference>
<dbReference type="Gene3D" id="3.20.20.190">
    <property type="entry name" value="Phosphatidylinositol (PI) phosphodiesterase"/>
    <property type="match status" value="1"/>
</dbReference>
<dbReference type="InterPro" id="IPR030395">
    <property type="entry name" value="GP_PDE_dom"/>
</dbReference>
<protein>
    <submittedName>
        <fullName evidence="2">Glycerophosphodiester phosphodiesterase</fullName>
    </submittedName>
</protein>
<evidence type="ECO:0000313" key="2">
    <source>
        <dbReference type="EMBL" id="RJP17972.1"/>
    </source>
</evidence>
<dbReference type="SUPFAM" id="SSF51695">
    <property type="entry name" value="PLC-like phosphodiesterases"/>
    <property type="match status" value="1"/>
</dbReference>
<dbReference type="Proteomes" id="UP000265882">
    <property type="component" value="Unassembled WGS sequence"/>
</dbReference>
<dbReference type="PANTHER" id="PTHR46211">
    <property type="entry name" value="GLYCEROPHOSPHORYL DIESTER PHOSPHODIESTERASE"/>
    <property type="match status" value="1"/>
</dbReference>
<accession>A0A3A4NF60</accession>
<dbReference type="InterPro" id="IPR017946">
    <property type="entry name" value="PLC-like_Pdiesterase_TIM-brl"/>
</dbReference>
<dbReference type="GO" id="GO:0008081">
    <property type="term" value="F:phosphoric diester hydrolase activity"/>
    <property type="evidence" value="ECO:0007669"/>
    <property type="project" value="InterPro"/>
</dbReference>
<sequence>MLILSFGWWYLKLLDRVGHERLLFGHRGVPREAPENTIAGFRRALELGLDGVELDVCSCNSAELVIFHDEDVSRLTDGTGRVQELTFTELRRLDAGIKFGRQFQGERIPILDEVLELLGGKMLVNIELKTKSIRDDGLEGKVVALIQKMKLQSSIILSSFNPTSLRRVKRHDPSLVTALLFSDDQPIHLRQAWAARILTLEGIHPRFPLVTRKMVQKARSKKWFLGTWTVDSAAEAARLYDAGIDIIISNRPAQLREKLSRNREVQRF</sequence>
<organism evidence="2 3">
    <name type="scientific">Abyssobacteria bacterium (strain SURF_5)</name>
    <dbReference type="NCBI Taxonomy" id="2093360"/>
    <lineage>
        <taxon>Bacteria</taxon>
        <taxon>Pseudomonadati</taxon>
        <taxon>Candidatus Hydrogenedentota</taxon>
        <taxon>Candidatus Abyssobacteria</taxon>
    </lineage>
</organism>
<dbReference type="AlphaFoldDB" id="A0A3A4NF60"/>
<dbReference type="GO" id="GO:0006629">
    <property type="term" value="P:lipid metabolic process"/>
    <property type="evidence" value="ECO:0007669"/>
    <property type="project" value="InterPro"/>
</dbReference>
<gene>
    <name evidence="2" type="ORF">C4520_15305</name>
</gene>
<proteinExistence type="predicted"/>
<feature type="domain" description="GP-PDE" evidence="1">
    <location>
        <begin position="21"/>
        <end position="259"/>
    </location>
</feature>
<dbReference type="PROSITE" id="PS51704">
    <property type="entry name" value="GP_PDE"/>
    <property type="match status" value="1"/>
</dbReference>
<reference evidence="2 3" key="1">
    <citation type="journal article" date="2017" name="ISME J.">
        <title>Energy and carbon metabolisms in a deep terrestrial subsurface fluid microbial community.</title>
        <authorList>
            <person name="Momper L."/>
            <person name="Jungbluth S.P."/>
            <person name="Lee M.D."/>
            <person name="Amend J.P."/>
        </authorList>
    </citation>
    <scope>NUCLEOTIDE SEQUENCE [LARGE SCALE GENOMIC DNA]</scope>
    <source>
        <strain evidence="2">SURF_5</strain>
    </source>
</reference>
<dbReference type="Pfam" id="PF03009">
    <property type="entry name" value="GDPD"/>
    <property type="match status" value="1"/>
</dbReference>
<evidence type="ECO:0000259" key="1">
    <source>
        <dbReference type="PROSITE" id="PS51704"/>
    </source>
</evidence>
<evidence type="ECO:0000313" key="3">
    <source>
        <dbReference type="Proteomes" id="UP000265882"/>
    </source>
</evidence>